<reference evidence="3 4" key="1">
    <citation type="journal article" date="2016" name="Mol. Biol. Evol.">
        <title>Comparative Genomics of Early-Diverging Mushroom-Forming Fungi Provides Insights into the Origins of Lignocellulose Decay Capabilities.</title>
        <authorList>
            <person name="Nagy L.G."/>
            <person name="Riley R."/>
            <person name="Tritt A."/>
            <person name="Adam C."/>
            <person name="Daum C."/>
            <person name="Floudas D."/>
            <person name="Sun H."/>
            <person name="Yadav J.S."/>
            <person name="Pangilinan J."/>
            <person name="Larsson K.H."/>
            <person name="Matsuura K."/>
            <person name="Barry K."/>
            <person name="Labutti K."/>
            <person name="Kuo R."/>
            <person name="Ohm R.A."/>
            <person name="Bhattacharya S.S."/>
            <person name="Shirouzu T."/>
            <person name="Yoshinaga Y."/>
            <person name="Martin F.M."/>
            <person name="Grigoriev I.V."/>
            <person name="Hibbett D.S."/>
        </authorList>
    </citation>
    <scope>NUCLEOTIDE SEQUENCE [LARGE SCALE GENOMIC DNA]</scope>
    <source>
        <strain evidence="3 4">TUFC12733</strain>
    </source>
</reference>
<organism evidence="3 4">
    <name type="scientific">Calocera viscosa (strain TUFC12733)</name>
    <dbReference type="NCBI Taxonomy" id="1330018"/>
    <lineage>
        <taxon>Eukaryota</taxon>
        <taxon>Fungi</taxon>
        <taxon>Dikarya</taxon>
        <taxon>Basidiomycota</taxon>
        <taxon>Agaricomycotina</taxon>
        <taxon>Dacrymycetes</taxon>
        <taxon>Dacrymycetales</taxon>
        <taxon>Dacrymycetaceae</taxon>
        <taxon>Calocera</taxon>
    </lineage>
</organism>
<dbReference type="SUPFAM" id="SSF53474">
    <property type="entry name" value="alpha/beta-Hydrolases"/>
    <property type="match status" value="1"/>
</dbReference>
<keyword evidence="4" id="KW-1185">Reference proteome</keyword>
<gene>
    <name evidence="3" type="ORF">CALVIDRAFT_511304</name>
</gene>
<dbReference type="InterPro" id="IPR000073">
    <property type="entry name" value="AB_hydrolase_1"/>
</dbReference>
<dbReference type="Proteomes" id="UP000076738">
    <property type="component" value="Unassembled WGS sequence"/>
</dbReference>
<dbReference type="InterPro" id="IPR050228">
    <property type="entry name" value="Carboxylesterase_BioH"/>
</dbReference>
<feature type="compositionally biased region" description="Pro residues" evidence="1">
    <location>
        <begin position="33"/>
        <end position="55"/>
    </location>
</feature>
<feature type="region of interest" description="Disordered" evidence="1">
    <location>
        <begin position="1"/>
        <end position="100"/>
    </location>
</feature>
<evidence type="ECO:0000256" key="1">
    <source>
        <dbReference type="SAM" id="MobiDB-lite"/>
    </source>
</evidence>
<keyword evidence="3" id="KW-0378">Hydrolase</keyword>
<sequence length="484" mass="53271">MPPPSTAYPHTYPPPPSPHPPTYTPFAVRPLPALSPLPLPPPSLLPSLPSPPRPSSFPGYKLTTHLTPSARPRASPTATKPLLRPPYPPTQASASKEQRQKDVGELLLNMRKQRAAVCSLPSWVDDPQEPEPQLWNCLHRYLRTSPHSSQGEGVTLLLAHANGFPKEIWQPVLSYLFSLYSGIDEVWLWESVNHGDSSLINASHLGDTFDWADNARDVLQFLTFHRPPSGSEAPLHLPPHPAEPPRRVIGIGHSLGGGTLTRAALAKPELFDALILVDPVIIAEHAWNRRGSEMARYDALVLGALARRSVWGSKEEAKRGFLKSPFFKVWNPEALEAYVEYGLAPVPPSASARDPPAGSADACALPSASASTGVMLKQSPYDEASIFSEPRAQAETWYLLPLLPERIELRWIMNGKTSAEATGGEERTRWTVWRRRGNSSNVRVREAGHLVAQEAPERLAEEIAQVLVRRYGKDGTGRGKKARL</sequence>
<dbReference type="STRING" id="1330018.A0A167PSD9"/>
<dbReference type="AlphaFoldDB" id="A0A167PSD9"/>
<dbReference type="PRINTS" id="PR01217">
    <property type="entry name" value="PRICHEXTENSN"/>
</dbReference>
<evidence type="ECO:0000313" key="4">
    <source>
        <dbReference type="Proteomes" id="UP000076738"/>
    </source>
</evidence>
<dbReference type="OrthoDB" id="94039at2759"/>
<dbReference type="PANTHER" id="PTHR43194:SF2">
    <property type="entry name" value="PEROXISOMAL MEMBRANE PROTEIN LPX1"/>
    <property type="match status" value="1"/>
</dbReference>
<name>A0A167PSD9_CALVF</name>
<dbReference type="Gene3D" id="3.40.50.1820">
    <property type="entry name" value="alpha/beta hydrolase"/>
    <property type="match status" value="1"/>
</dbReference>
<dbReference type="PANTHER" id="PTHR43194">
    <property type="entry name" value="HYDROLASE ALPHA/BETA FOLD FAMILY"/>
    <property type="match status" value="1"/>
</dbReference>
<dbReference type="GO" id="GO:0016787">
    <property type="term" value="F:hydrolase activity"/>
    <property type="evidence" value="ECO:0007669"/>
    <property type="project" value="UniProtKB-KW"/>
</dbReference>
<feature type="compositionally biased region" description="Pro residues" evidence="1">
    <location>
        <begin position="1"/>
        <end position="23"/>
    </location>
</feature>
<protein>
    <submittedName>
        <fullName evidence="3">Alpha/beta-hydrolase</fullName>
    </submittedName>
</protein>
<evidence type="ECO:0000313" key="3">
    <source>
        <dbReference type="EMBL" id="KZO99077.1"/>
    </source>
</evidence>
<evidence type="ECO:0000259" key="2">
    <source>
        <dbReference type="Pfam" id="PF12697"/>
    </source>
</evidence>
<feature type="domain" description="AB hydrolase-1" evidence="2">
    <location>
        <begin position="156"/>
        <end position="461"/>
    </location>
</feature>
<dbReference type="Pfam" id="PF12697">
    <property type="entry name" value="Abhydrolase_6"/>
    <property type="match status" value="1"/>
</dbReference>
<proteinExistence type="predicted"/>
<accession>A0A167PSD9</accession>
<dbReference type="InterPro" id="IPR029058">
    <property type="entry name" value="AB_hydrolase_fold"/>
</dbReference>
<dbReference type="EMBL" id="KV417273">
    <property type="protein sequence ID" value="KZO99077.1"/>
    <property type="molecule type" value="Genomic_DNA"/>
</dbReference>